<evidence type="ECO:0000313" key="1">
    <source>
        <dbReference type="EMBL" id="KNZ68839.1"/>
    </source>
</evidence>
<name>A0A0L6W188_9FIRM</name>
<dbReference type="EMBL" id="LGTE01000021">
    <property type="protein sequence ID" value="KNZ68839.1"/>
    <property type="molecule type" value="Genomic_DNA"/>
</dbReference>
<keyword evidence="2" id="KW-1185">Reference proteome</keyword>
<dbReference type="AlphaFoldDB" id="A0A0L6W188"/>
<gene>
    <name evidence="1" type="ORF">Tfer_2562</name>
</gene>
<sequence>MKKKELVKEIEKHLKLYEQYLKSLRKTKKTGTR</sequence>
<evidence type="ECO:0000313" key="2">
    <source>
        <dbReference type="Proteomes" id="UP000037175"/>
    </source>
</evidence>
<reference evidence="2" key="1">
    <citation type="submission" date="2015-07" db="EMBL/GenBank/DDBJ databases">
        <title>Complete Genome of Thermincola ferriacetica strain Z-0001T.</title>
        <authorList>
            <person name="Lusk B."/>
            <person name="Badalamenti J.P."/>
            <person name="Parameswaran P."/>
            <person name="Bond D.R."/>
            <person name="Torres C.I."/>
        </authorList>
    </citation>
    <scope>NUCLEOTIDE SEQUENCE [LARGE SCALE GENOMIC DNA]</scope>
    <source>
        <strain evidence="2">Z-0001</strain>
    </source>
</reference>
<dbReference type="Proteomes" id="UP000037175">
    <property type="component" value="Unassembled WGS sequence"/>
</dbReference>
<organism evidence="1 2">
    <name type="scientific">Thermincola ferriacetica</name>
    <dbReference type="NCBI Taxonomy" id="281456"/>
    <lineage>
        <taxon>Bacteria</taxon>
        <taxon>Bacillati</taxon>
        <taxon>Bacillota</taxon>
        <taxon>Clostridia</taxon>
        <taxon>Eubacteriales</taxon>
        <taxon>Thermincolaceae</taxon>
        <taxon>Thermincola</taxon>
    </lineage>
</organism>
<accession>A0A0L6W188</accession>
<protein>
    <submittedName>
        <fullName evidence="1">Uncharacterized protein</fullName>
    </submittedName>
</protein>
<comment type="caution">
    <text evidence="1">The sequence shown here is derived from an EMBL/GenBank/DDBJ whole genome shotgun (WGS) entry which is preliminary data.</text>
</comment>
<proteinExistence type="predicted"/>